<dbReference type="Proteomes" id="UP000626109">
    <property type="component" value="Unassembled WGS sequence"/>
</dbReference>
<organism evidence="2 3">
    <name type="scientific">Polarella glacialis</name>
    <name type="common">Dinoflagellate</name>
    <dbReference type="NCBI Taxonomy" id="89957"/>
    <lineage>
        <taxon>Eukaryota</taxon>
        <taxon>Sar</taxon>
        <taxon>Alveolata</taxon>
        <taxon>Dinophyceae</taxon>
        <taxon>Suessiales</taxon>
        <taxon>Suessiaceae</taxon>
        <taxon>Polarella</taxon>
    </lineage>
</organism>
<evidence type="ECO:0000256" key="1">
    <source>
        <dbReference type="SAM" id="MobiDB-lite"/>
    </source>
</evidence>
<accession>A0A813J826</accession>
<sequence>STSGVAPRGGKFTQDAARDKENPVRRSESRAEGSEVVCVGALSCTCTRRQS</sequence>
<feature type="compositionally biased region" description="Basic and acidic residues" evidence="1">
    <location>
        <begin position="16"/>
        <end position="33"/>
    </location>
</feature>
<reference evidence="2" key="1">
    <citation type="submission" date="2021-02" db="EMBL/GenBank/DDBJ databases">
        <authorList>
            <person name="Dougan E. K."/>
            <person name="Rhodes N."/>
            <person name="Thang M."/>
            <person name="Chan C."/>
        </authorList>
    </citation>
    <scope>NUCLEOTIDE SEQUENCE</scope>
</reference>
<feature type="region of interest" description="Disordered" evidence="1">
    <location>
        <begin position="1"/>
        <end position="34"/>
    </location>
</feature>
<feature type="non-terminal residue" evidence="2">
    <location>
        <position position="51"/>
    </location>
</feature>
<proteinExistence type="predicted"/>
<feature type="non-terminal residue" evidence="2">
    <location>
        <position position="1"/>
    </location>
</feature>
<evidence type="ECO:0000313" key="2">
    <source>
        <dbReference type="EMBL" id="CAE8667926.1"/>
    </source>
</evidence>
<name>A0A813J826_POLGL</name>
<protein>
    <submittedName>
        <fullName evidence="2">Uncharacterized protein</fullName>
    </submittedName>
</protein>
<evidence type="ECO:0000313" key="3">
    <source>
        <dbReference type="Proteomes" id="UP000626109"/>
    </source>
</evidence>
<gene>
    <name evidence="2" type="ORF">PGLA2088_LOCUS16755</name>
</gene>
<dbReference type="AlphaFoldDB" id="A0A813J826"/>
<comment type="caution">
    <text evidence="2">The sequence shown here is derived from an EMBL/GenBank/DDBJ whole genome shotgun (WGS) entry which is preliminary data.</text>
</comment>
<dbReference type="EMBL" id="CAJNNW010021435">
    <property type="protein sequence ID" value="CAE8667926.1"/>
    <property type="molecule type" value="Genomic_DNA"/>
</dbReference>